<keyword evidence="2" id="KW-1185">Reference proteome</keyword>
<dbReference type="AlphaFoldDB" id="A0ABD0IZX9"/>
<evidence type="ECO:0000313" key="2">
    <source>
        <dbReference type="Proteomes" id="UP001519460"/>
    </source>
</evidence>
<gene>
    <name evidence="1" type="ORF">BaRGS_00040492</name>
</gene>
<protein>
    <submittedName>
        <fullName evidence="1">Uncharacterized protein</fullName>
    </submittedName>
</protein>
<proteinExistence type="predicted"/>
<name>A0ABD0IZX9_9CAEN</name>
<sequence length="54" mass="5654">MSGLAGEPDGTGDARLESGREHQQFVLALDIGTTVMRGHVYDVSGHVKGASSKK</sequence>
<evidence type="ECO:0000313" key="1">
    <source>
        <dbReference type="EMBL" id="KAK7442999.1"/>
    </source>
</evidence>
<organism evidence="1 2">
    <name type="scientific">Batillaria attramentaria</name>
    <dbReference type="NCBI Taxonomy" id="370345"/>
    <lineage>
        <taxon>Eukaryota</taxon>
        <taxon>Metazoa</taxon>
        <taxon>Spiralia</taxon>
        <taxon>Lophotrochozoa</taxon>
        <taxon>Mollusca</taxon>
        <taxon>Gastropoda</taxon>
        <taxon>Caenogastropoda</taxon>
        <taxon>Sorbeoconcha</taxon>
        <taxon>Cerithioidea</taxon>
        <taxon>Batillariidae</taxon>
        <taxon>Batillaria</taxon>
    </lineage>
</organism>
<feature type="non-terminal residue" evidence="1">
    <location>
        <position position="54"/>
    </location>
</feature>
<dbReference type="Proteomes" id="UP001519460">
    <property type="component" value="Unassembled WGS sequence"/>
</dbReference>
<comment type="caution">
    <text evidence="1">The sequence shown here is derived from an EMBL/GenBank/DDBJ whole genome shotgun (WGS) entry which is preliminary data.</text>
</comment>
<accession>A0ABD0IZX9</accession>
<reference evidence="1 2" key="1">
    <citation type="journal article" date="2023" name="Sci. Data">
        <title>Genome assembly of the Korean intertidal mud-creeper Batillaria attramentaria.</title>
        <authorList>
            <person name="Patra A.K."/>
            <person name="Ho P.T."/>
            <person name="Jun S."/>
            <person name="Lee S.J."/>
            <person name="Kim Y."/>
            <person name="Won Y.J."/>
        </authorList>
    </citation>
    <scope>NUCLEOTIDE SEQUENCE [LARGE SCALE GENOMIC DNA]</scope>
    <source>
        <strain evidence="1">Wonlab-2016</strain>
    </source>
</reference>
<dbReference type="EMBL" id="JACVVK020000826">
    <property type="protein sequence ID" value="KAK7442999.1"/>
    <property type="molecule type" value="Genomic_DNA"/>
</dbReference>